<feature type="non-terminal residue" evidence="1">
    <location>
        <position position="56"/>
    </location>
</feature>
<dbReference type="EMBL" id="AACZBH010000105">
    <property type="protein sequence ID" value="EAN7518356.1"/>
    <property type="molecule type" value="Genomic_DNA"/>
</dbReference>
<accession>A0A5T3RK84</accession>
<proteinExistence type="predicted"/>
<comment type="caution">
    <text evidence="1">The sequence shown here is derived from an EMBL/GenBank/DDBJ whole genome shotgun (WGS) entry which is preliminary data.</text>
</comment>
<sequence>MSQSENLFDTALSQADDAILRVMGTVATITSGVLAGATLTGVFDDPESVSYAAGGV</sequence>
<name>A0A5T3RK84_SALER</name>
<organism evidence="1">
    <name type="scientific">Salmonella enterica</name>
    <name type="common">Salmonella choleraesuis</name>
    <dbReference type="NCBI Taxonomy" id="28901"/>
    <lineage>
        <taxon>Bacteria</taxon>
        <taxon>Pseudomonadati</taxon>
        <taxon>Pseudomonadota</taxon>
        <taxon>Gammaproteobacteria</taxon>
        <taxon>Enterobacterales</taxon>
        <taxon>Enterobacteriaceae</taxon>
        <taxon>Salmonella</taxon>
    </lineage>
</organism>
<dbReference type="SUPFAM" id="SSF69279">
    <property type="entry name" value="Phage tail proteins"/>
    <property type="match status" value="1"/>
</dbReference>
<protein>
    <submittedName>
        <fullName evidence="1">Phage tail protein</fullName>
    </submittedName>
</protein>
<reference evidence="1" key="1">
    <citation type="submission" date="2018-12" db="EMBL/GenBank/DDBJ databases">
        <authorList>
            <consortium name="PulseNet: The National Subtyping Network for Foodborne Disease Surveillance"/>
            <person name="Tarr C.L."/>
            <person name="Trees E."/>
            <person name="Katz L.S."/>
            <person name="Carleton-Romer H.A."/>
            <person name="Stroika S."/>
            <person name="Kucerova Z."/>
            <person name="Roache K.F."/>
            <person name="Sabol A.L."/>
            <person name="Besser J."/>
            <person name="Gerner-Smidt P."/>
        </authorList>
    </citation>
    <scope>NUCLEOTIDE SEQUENCE</scope>
    <source>
        <strain evidence="1">PNUSAS064340</strain>
    </source>
</reference>
<dbReference type="Gene3D" id="2.40.10.180">
    <property type="entry name" value="Phage tail proteins"/>
    <property type="match status" value="1"/>
</dbReference>
<evidence type="ECO:0000313" key="1">
    <source>
        <dbReference type="EMBL" id="EAN7518356.1"/>
    </source>
</evidence>
<dbReference type="AlphaFoldDB" id="A0A5T3RK84"/>
<dbReference type="InterPro" id="IPR053734">
    <property type="entry name" value="Phage_Head-Tail_Connect_sf"/>
</dbReference>
<gene>
    <name evidence="1" type="ORF">EKX87_24275</name>
</gene>